<evidence type="ECO:0000313" key="7">
    <source>
        <dbReference type="EMBL" id="KAK4534163.1"/>
    </source>
</evidence>
<evidence type="ECO:0008006" key="9">
    <source>
        <dbReference type="Google" id="ProtNLM"/>
    </source>
</evidence>
<feature type="region of interest" description="Disordered" evidence="4">
    <location>
        <begin position="340"/>
        <end position="385"/>
    </location>
</feature>
<dbReference type="Proteomes" id="UP001301350">
    <property type="component" value="Unassembled WGS sequence"/>
</dbReference>
<keyword evidence="3" id="KW-0539">Nucleus</keyword>
<sequence length="674" mass="73661">MENLMAGRAAKLLRPIRELAENWSVDVAAELETCLAELEAMASDGEYRFAEAALVVHGSAQVYCRKVEHLYQLVFRALDLVAVRDERGQRPGKRRAGRDQDDEGDDAYPLGGEDGMAQYGSQSLRVRDGRNVASAAVRGHLTMAAYRKYLEAEEEFLFLDELVPMAKPETIELEPYAGEEEEEEVNEWEGADGRRREVTIATPATPAMFATSGRRRRRSAGAGDEVNEDAEQGAAAEALLSRAHAVGDTDNLWVQWTHIHGPTGALLLDVVPAEAEQELALLGGAGAPGHACGVFSDVAQGDPTVPLADALDELGDAPWEAGDQGLPAAADPLEVDVRAAAPGPRRERRRRRAARNVDTDPWRELCEPDGGQGETSKGGTVRPFRRGRTYALPEATPEVEEAAALAKRVLRELCGWAQRVEQKPQSPAPEANLWARAKRLLRAPLLSLPGEAHNRGRHRRWGGGGRRNRRRAAGDDGDGDETDSASDVDDNLDAASVAEAAGASDPLAPCMATDGAGLPDTDWPMPDTPLDGLQDWPPPTAPVDMDAAAQRTATYEQLCRQYMEQTAHAWRRLQVENDLVQRVQAWHLSLEPQFQAETARPPFAWRTCREQLLRRLRQEASPSGCLALRDLCGDACRELVCRNFVVALQLAAEGLVHIQHDATADEPVMQYLTA</sequence>
<protein>
    <recommendedName>
        <fullName evidence="9">Condensin-2 complex subunit H2</fullName>
    </recommendedName>
</protein>
<dbReference type="PANTHER" id="PTHR14324">
    <property type="entry name" value="CONDENSIN-2 COMPLEX SUBUNIT H2"/>
    <property type="match status" value="1"/>
</dbReference>
<dbReference type="PANTHER" id="PTHR14324:SF3">
    <property type="entry name" value="CONDENSIN-2 COMPLEX SUBUNIT H2"/>
    <property type="match status" value="1"/>
</dbReference>
<evidence type="ECO:0000259" key="6">
    <source>
        <dbReference type="Pfam" id="PF16858"/>
    </source>
</evidence>
<dbReference type="Pfam" id="PF06278">
    <property type="entry name" value="CNDH2_N"/>
    <property type="match status" value="1"/>
</dbReference>
<dbReference type="GO" id="GO:0003682">
    <property type="term" value="F:chromatin binding"/>
    <property type="evidence" value="ECO:0007669"/>
    <property type="project" value="TreeGrafter"/>
</dbReference>
<reference evidence="7 8" key="1">
    <citation type="submission" date="2022-07" db="EMBL/GenBank/DDBJ databases">
        <title>Genome-wide signatures of adaptation to extreme environments.</title>
        <authorList>
            <person name="Cho C.H."/>
            <person name="Yoon H.S."/>
        </authorList>
    </citation>
    <scope>NUCLEOTIDE SEQUENCE [LARGE SCALE GENOMIC DNA]</scope>
    <source>
        <strain evidence="7 8">DBV 063 E5</strain>
    </source>
</reference>
<comment type="similarity">
    <text evidence="2">Belongs to the CND2 H2 (condensin-2 subunit 2) family.</text>
</comment>
<name>A0AAV9IPJ2_CYACA</name>
<proteinExistence type="inferred from homology"/>
<evidence type="ECO:0000313" key="8">
    <source>
        <dbReference type="Proteomes" id="UP001301350"/>
    </source>
</evidence>
<dbReference type="InterPro" id="IPR031739">
    <property type="entry name" value="Ncaph2"/>
</dbReference>
<evidence type="ECO:0000256" key="4">
    <source>
        <dbReference type="SAM" id="MobiDB-lite"/>
    </source>
</evidence>
<feature type="compositionally biased region" description="Low complexity" evidence="4">
    <location>
        <begin position="494"/>
        <end position="503"/>
    </location>
</feature>
<comment type="caution">
    <text evidence="7">The sequence shown here is derived from an EMBL/GenBank/DDBJ whole genome shotgun (WGS) entry which is preliminary data.</text>
</comment>
<dbReference type="AlphaFoldDB" id="A0AAV9IPJ2"/>
<evidence type="ECO:0000256" key="3">
    <source>
        <dbReference type="ARBA" id="ARBA00023242"/>
    </source>
</evidence>
<feature type="domain" description="Condensin-2 complex subunit H2 C-terminal" evidence="6">
    <location>
        <begin position="554"/>
        <end position="667"/>
    </location>
</feature>
<comment type="subcellular location">
    <subcellularLocation>
        <location evidence="1">Nucleus</location>
    </subcellularLocation>
</comment>
<dbReference type="EMBL" id="JANCYW010000001">
    <property type="protein sequence ID" value="KAK4534163.1"/>
    <property type="molecule type" value="Genomic_DNA"/>
</dbReference>
<dbReference type="GO" id="GO:0051306">
    <property type="term" value="P:mitotic sister chromatid separation"/>
    <property type="evidence" value="ECO:0007669"/>
    <property type="project" value="TreeGrafter"/>
</dbReference>
<feature type="compositionally biased region" description="Basic residues" evidence="4">
    <location>
        <begin position="455"/>
        <end position="471"/>
    </location>
</feature>
<dbReference type="Pfam" id="PF16858">
    <property type="entry name" value="CNDH2_C"/>
    <property type="match status" value="1"/>
</dbReference>
<evidence type="ECO:0000256" key="2">
    <source>
        <dbReference type="ARBA" id="ARBA00007844"/>
    </source>
</evidence>
<dbReference type="GO" id="GO:0010032">
    <property type="term" value="P:meiotic chromosome condensation"/>
    <property type="evidence" value="ECO:0007669"/>
    <property type="project" value="TreeGrafter"/>
</dbReference>
<evidence type="ECO:0000259" key="5">
    <source>
        <dbReference type="Pfam" id="PF06278"/>
    </source>
</evidence>
<accession>A0AAV9IPJ2</accession>
<dbReference type="GO" id="GO:0005634">
    <property type="term" value="C:nucleus"/>
    <property type="evidence" value="ECO:0007669"/>
    <property type="project" value="UniProtKB-SubCell"/>
</dbReference>
<feature type="compositionally biased region" description="Basic and acidic residues" evidence="4">
    <location>
        <begin position="355"/>
        <end position="366"/>
    </location>
</feature>
<feature type="region of interest" description="Disordered" evidence="4">
    <location>
        <begin position="212"/>
        <end position="232"/>
    </location>
</feature>
<organism evidence="7 8">
    <name type="scientific">Cyanidium caldarium</name>
    <name type="common">Red alga</name>
    <dbReference type="NCBI Taxonomy" id="2771"/>
    <lineage>
        <taxon>Eukaryota</taxon>
        <taxon>Rhodophyta</taxon>
        <taxon>Bangiophyceae</taxon>
        <taxon>Cyanidiales</taxon>
        <taxon>Cyanidiaceae</taxon>
        <taxon>Cyanidium</taxon>
    </lineage>
</organism>
<keyword evidence="8" id="KW-1185">Reference proteome</keyword>
<gene>
    <name evidence="7" type="ORF">CDCA_CDCA01G0188</name>
</gene>
<dbReference type="GO" id="GO:0000796">
    <property type="term" value="C:condensin complex"/>
    <property type="evidence" value="ECO:0007669"/>
    <property type="project" value="TreeGrafter"/>
</dbReference>
<dbReference type="InterPro" id="IPR031737">
    <property type="entry name" value="CNDH2_C"/>
</dbReference>
<feature type="region of interest" description="Disordered" evidence="4">
    <location>
        <begin position="450"/>
        <end position="521"/>
    </location>
</feature>
<feature type="region of interest" description="Disordered" evidence="4">
    <location>
        <begin position="89"/>
        <end position="114"/>
    </location>
</feature>
<evidence type="ECO:0000256" key="1">
    <source>
        <dbReference type="ARBA" id="ARBA00004123"/>
    </source>
</evidence>
<feature type="compositionally biased region" description="Acidic residues" evidence="4">
    <location>
        <begin position="475"/>
        <end position="492"/>
    </location>
</feature>
<dbReference type="InterPro" id="IPR009378">
    <property type="entry name" value="H2_N"/>
</dbReference>
<feature type="domain" description="Condensin II complex subunit H2 N-terminal" evidence="5">
    <location>
        <begin position="8"/>
        <end position="101"/>
    </location>
</feature>